<accession>A0A9Q0WW53</accession>
<keyword evidence="2" id="KW-0472">Membrane</keyword>
<evidence type="ECO:0000313" key="3">
    <source>
        <dbReference type="EMBL" id="KAJ6774159.1"/>
    </source>
</evidence>
<evidence type="ECO:0000256" key="1">
    <source>
        <dbReference type="SAM" id="MobiDB-lite"/>
    </source>
</evidence>
<reference evidence="3" key="1">
    <citation type="submission" date="2022-11" db="EMBL/GenBank/DDBJ databases">
        <authorList>
            <person name="Hyden B.L."/>
            <person name="Feng K."/>
            <person name="Yates T."/>
            <person name="Jawdy S."/>
            <person name="Smart L.B."/>
            <person name="Muchero W."/>
        </authorList>
    </citation>
    <scope>NUCLEOTIDE SEQUENCE</scope>
    <source>
        <tissue evidence="3">Shoot tip</tissue>
    </source>
</reference>
<feature type="compositionally biased region" description="Low complexity" evidence="1">
    <location>
        <begin position="97"/>
        <end position="107"/>
    </location>
</feature>
<feature type="transmembrane region" description="Helical" evidence="2">
    <location>
        <begin position="21"/>
        <end position="42"/>
    </location>
</feature>
<evidence type="ECO:0000256" key="2">
    <source>
        <dbReference type="SAM" id="Phobius"/>
    </source>
</evidence>
<dbReference type="EMBL" id="JAPFFK010000002">
    <property type="protein sequence ID" value="KAJ6774159.1"/>
    <property type="molecule type" value="Genomic_DNA"/>
</dbReference>
<evidence type="ECO:0000313" key="4">
    <source>
        <dbReference type="Proteomes" id="UP001151532"/>
    </source>
</evidence>
<feature type="transmembrane region" description="Helical" evidence="2">
    <location>
        <begin position="67"/>
        <end position="87"/>
    </location>
</feature>
<reference evidence="3" key="2">
    <citation type="journal article" date="2023" name="Int. J. Mol. Sci.">
        <title>De Novo Assembly and Annotation of 11 Diverse Shrub Willow (Salix) Genomes Reveals Novel Gene Organization in Sex-Linked Regions.</title>
        <authorList>
            <person name="Hyden B."/>
            <person name="Feng K."/>
            <person name="Yates T.B."/>
            <person name="Jawdy S."/>
            <person name="Cereghino C."/>
            <person name="Smart L.B."/>
            <person name="Muchero W."/>
        </authorList>
    </citation>
    <scope>NUCLEOTIDE SEQUENCE</scope>
    <source>
        <tissue evidence="3">Shoot tip</tissue>
    </source>
</reference>
<dbReference type="Proteomes" id="UP001151532">
    <property type="component" value="Chromosome 5"/>
</dbReference>
<keyword evidence="2" id="KW-1133">Transmembrane helix</keyword>
<name>A0A9Q0WW53_SALPP</name>
<keyword evidence="4" id="KW-1185">Reference proteome</keyword>
<gene>
    <name evidence="3" type="ORF">OIU79_017563</name>
</gene>
<dbReference type="AlphaFoldDB" id="A0A9Q0WW53"/>
<sequence length="133" mass="14384">MGTSSFLQGQRNGSTCPTDCIASFLTLLGLSAGSSSLKLLLWNVKGELARHLLTAEFNMMVSWRQKFLLFTLLAFIVLASDASRLPGAYWEQMLPKKLPTPSSSPSKGTNSVSRSYSTTIKSDSDLSSTDGKV</sequence>
<dbReference type="OrthoDB" id="1705774at2759"/>
<proteinExistence type="predicted"/>
<protein>
    <submittedName>
        <fullName evidence="3">Uncharacterized protein</fullName>
    </submittedName>
</protein>
<feature type="region of interest" description="Disordered" evidence="1">
    <location>
        <begin position="97"/>
        <end position="133"/>
    </location>
</feature>
<comment type="caution">
    <text evidence="3">The sequence shown here is derived from an EMBL/GenBank/DDBJ whole genome shotgun (WGS) entry which is preliminary data.</text>
</comment>
<feature type="compositionally biased region" description="Polar residues" evidence="1">
    <location>
        <begin position="108"/>
        <end position="133"/>
    </location>
</feature>
<organism evidence="3 4">
    <name type="scientific">Salix purpurea</name>
    <name type="common">Purple osier willow</name>
    <dbReference type="NCBI Taxonomy" id="77065"/>
    <lineage>
        <taxon>Eukaryota</taxon>
        <taxon>Viridiplantae</taxon>
        <taxon>Streptophyta</taxon>
        <taxon>Embryophyta</taxon>
        <taxon>Tracheophyta</taxon>
        <taxon>Spermatophyta</taxon>
        <taxon>Magnoliopsida</taxon>
        <taxon>eudicotyledons</taxon>
        <taxon>Gunneridae</taxon>
        <taxon>Pentapetalae</taxon>
        <taxon>rosids</taxon>
        <taxon>fabids</taxon>
        <taxon>Malpighiales</taxon>
        <taxon>Salicaceae</taxon>
        <taxon>Saliceae</taxon>
        <taxon>Salix</taxon>
    </lineage>
</organism>
<keyword evidence="2" id="KW-0812">Transmembrane</keyword>